<dbReference type="EMBL" id="JACSQT010000001">
    <property type="protein sequence ID" value="MBD7935542.1"/>
    <property type="molecule type" value="Genomic_DNA"/>
</dbReference>
<evidence type="ECO:0000256" key="7">
    <source>
        <dbReference type="ARBA" id="ARBA00022989"/>
    </source>
</evidence>
<evidence type="ECO:0000256" key="9">
    <source>
        <dbReference type="RuleBase" id="RU362122"/>
    </source>
</evidence>
<feature type="transmembrane region" description="Helical" evidence="9">
    <location>
        <begin position="77"/>
        <end position="99"/>
    </location>
</feature>
<feature type="transmembrane region" description="Helical" evidence="9">
    <location>
        <begin position="12"/>
        <end position="30"/>
    </location>
</feature>
<name>A0ABR8QJI8_9BACI</name>
<comment type="similarity">
    <text evidence="2 9">Belongs to the branched chain amino acid transporter family.</text>
</comment>
<feature type="transmembrane region" description="Helical" evidence="9">
    <location>
        <begin position="42"/>
        <end position="65"/>
    </location>
</feature>
<keyword evidence="11" id="KW-1185">Reference proteome</keyword>
<evidence type="ECO:0000256" key="1">
    <source>
        <dbReference type="ARBA" id="ARBA00004651"/>
    </source>
</evidence>
<dbReference type="PANTHER" id="PTHR30588">
    <property type="entry name" value="BRANCHED-CHAIN AMINO ACID TRANSPORT SYSTEM 2 CARRIER PROTEIN"/>
    <property type="match status" value="1"/>
</dbReference>
<evidence type="ECO:0000256" key="4">
    <source>
        <dbReference type="ARBA" id="ARBA00022475"/>
    </source>
</evidence>
<dbReference type="InterPro" id="IPR004685">
    <property type="entry name" value="Brnchd-chn_aa_trnsp_Livcs"/>
</dbReference>
<keyword evidence="3 9" id="KW-0813">Transport</keyword>
<keyword evidence="7 9" id="KW-1133">Transmembrane helix</keyword>
<dbReference type="PANTHER" id="PTHR30588:SF8">
    <property type="entry name" value="BRANCHED-CHAIN AMINO ACID PERMEASE BRAB"/>
    <property type="match status" value="1"/>
</dbReference>
<proteinExistence type="inferred from homology"/>
<comment type="caution">
    <text evidence="10">The sequence shown here is derived from an EMBL/GenBank/DDBJ whole genome shotgun (WGS) entry which is preliminary data.</text>
</comment>
<feature type="transmembrane region" description="Helical" evidence="9">
    <location>
        <begin position="285"/>
        <end position="310"/>
    </location>
</feature>
<dbReference type="Proteomes" id="UP000657931">
    <property type="component" value="Unassembled WGS sequence"/>
</dbReference>
<reference evidence="10 11" key="1">
    <citation type="submission" date="2020-08" db="EMBL/GenBank/DDBJ databases">
        <title>A Genomic Blueprint of the Chicken Gut Microbiome.</title>
        <authorList>
            <person name="Gilroy R."/>
            <person name="Ravi A."/>
            <person name="Getino M."/>
            <person name="Pursley I."/>
            <person name="Horton D.L."/>
            <person name="Alikhan N.-F."/>
            <person name="Baker D."/>
            <person name="Gharbi K."/>
            <person name="Hall N."/>
            <person name="Watson M."/>
            <person name="Adriaenssens E.M."/>
            <person name="Foster-Nyarko E."/>
            <person name="Jarju S."/>
            <person name="Secka A."/>
            <person name="Antonio M."/>
            <person name="Oren A."/>
            <person name="Chaudhuri R."/>
            <person name="La Ragione R.M."/>
            <person name="Hildebrand F."/>
            <person name="Pallen M.J."/>
        </authorList>
    </citation>
    <scope>NUCLEOTIDE SEQUENCE [LARGE SCALE GENOMIC DNA]</scope>
    <source>
        <strain evidence="10 11">Sa5YUA1</strain>
    </source>
</reference>
<protein>
    <recommendedName>
        <fullName evidence="9">Branched-chain amino acid transport system carrier protein</fullName>
    </recommendedName>
</protein>
<dbReference type="Pfam" id="PF05525">
    <property type="entry name" value="Branch_AA_trans"/>
    <property type="match status" value="1"/>
</dbReference>
<feature type="transmembrane region" description="Helical" evidence="9">
    <location>
        <begin position="348"/>
        <end position="369"/>
    </location>
</feature>
<comment type="function">
    <text evidence="9">Component of the transport system for branched-chain amino acids.</text>
</comment>
<feature type="transmembrane region" description="Helical" evidence="9">
    <location>
        <begin position="322"/>
        <end position="342"/>
    </location>
</feature>
<dbReference type="NCBIfam" id="TIGR00796">
    <property type="entry name" value="livcs"/>
    <property type="match status" value="1"/>
</dbReference>
<dbReference type="RefSeq" id="WP_191809943.1">
    <property type="nucleotide sequence ID" value="NZ_JACSQT010000001.1"/>
</dbReference>
<keyword evidence="4" id="KW-1003">Cell membrane</keyword>
<evidence type="ECO:0000256" key="2">
    <source>
        <dbReference type="ARBA" id="ARBA00008540"/>
    </source>
</evidence>
<comment type="subcellular location">
    <subcellularLocation>
        <location evidence="1 9">Cell membrane</location>
        <topology evidence="1 9">Multi-pass membrane protein</topology>
    </subcellularLocation>
</comment>
<feature type="transmembrane region" description="Helical" evidence="9">
    <location>
        <begin position="195"/>
        <end position="220"/>
    </location>
</feature>
<keyword evidence="6 9" id="KW-0029">Amino-acid transport</keyword>
<evidence type="ECO:0000313" key="10">
    <source>
        <dbReference type="EMBL" id="MBD7935542.1"/>
    </source>
</evidence>
<feature type="transmembrane region" description="Helical" evidence="9">
    <location>
        <begin position="374"/>
        <end position="396"/>
    </location>
</feature>
<accession>A0ABR8QJI8</accession>
<evidence type="ECO:0000256" key="6">
    <source>
        <dbReference type="ARBA" id="ARBA00022970"/>
    </source>
</evidence>
<feature type="transmembrane region" description="Helical" evidence="9">
    <location>
        <begin position="123"/>
        <end position="142"/>
    </location>
</feature>
<sequence length="447" mass="46860">MNNNTLSFKQIFSIGLMLFALFFGAGNMIFPPFLGQEAGTSLWVAIIGFLITGVGLPLIAVIAIAKSGDVQTMANRVHPLYGLIFTVAMYLVIGPLFAIPRTGTVSYEIGILPFLSENAANSIWPLLIFSIVFFVITTLLAMNPGKLVDVIGNILTPLLLIILAVIVIKAIISPIGDPQAPTGAYVDSAFFKGFIEGYLTMDTIAALVFGIIVISSIKGFGVTKKASITKICIAAGLIAAAGLAIIYVALAYIGSTSPNTLGVQPNGGALLSVAAQFLFGSAGGYILGFAIIFACLTTAVGLISSCAAYFNKIVPRVSYKKFVIIFSIFSMAIANVGLTQLINISVPVLTFLYPLAIVLILLSLINNVFKGASIVYICALIPTGIISIIDGLNAAGLGSEGLNQSLSILPLFSVGIGWLVPAIIGAIVGFIIALNTNPKEQLQTQED</sequence>
<evidence type="ECO:0000256" key="5">
    <source>
        <dbReference type="ARBA" id="ARBA00022692"/>
    </source>
</evidence>
<evidence type="ECO:0000313" key="11">
    <source>
        <dbReference type="Proteomes" id="UP000657931"/>
    </source>
</evidence>
<keyword evidence="5 9" id="KW-0812">Transmembrane</keyword>
<feature type="transmembrane region" description="Helical" evidence="9">
    <location>
        <begin position="232"/>
        <end position="253"/>
    </location>
</feature>
<keyword evidence="8 9" id="KW-0472">Membrane</keyword>
<organism evidence="10 11">
    <name type="scientific">Cytobacillus stercorigallinarum</name>
    <dbReference type="NCBI Taxonomy" id="2762240"/>
    <lineage>
        <taxon>Bacteria</taxon>
        <taxon>Bacillati</taxon>
        <taxon>Bacillota</taxon>
        <taxon>Bacilli</taxon>
        <taxon>Bacillales</taxon>
        <taxon>Bacillaceae</taxon>
        <taxon>Cytobacillus</taxon>
    </lineage>
</organism>
<gene>
    <name evidence="10" type="primary">brnQ</name>
    <name evidence="10" type="ORF">H9655_00745</name>
</gene>
<feature type="transmembrane region" description="Helical" evidence="9">
    <location>
        <begin position="408"/>
        <end position="434"/>
    </location>
</feature>
<feature type="transmembrane region" description="Helical" evidence="9">
    <location>
        <begin position="154"/>
        <end position="175"/>
    </location>
</feature>
<evidence type="ECO:0000256" key="3">
    <source>
        <dbReference type="ARBA" id="ARBA00022448"/>
    </source>
</evidence>
<evidence type="ECO:0000256" key="8">
    <source>
        <dbReference type="ARBA" id="ARBA00023136"/>
    </source>
</evidence>